<gene>
    <name evidence="3" type="ORF">SAMN02982931_02326</name>
</gene>
<evidence type="ECO:0000256" key="2">
    <source>
        <dbReference type="SAM" id="Phobius"/>
    </source>
</evidence>
<dbReference type="Gene3D" id="3.30.70.1320">
    <property type="entry name" value="Multidrug efflux transporter AcrB pore domain like"/>
    <property type="match status" value="1"/>
</dbReference>
<feature type="transmembrane region" description="Helical" evidence="2">
    <location>
        <begin position="897"/>
        <end position="918"/>
    </location>
</feature>
<dbReference type="SUPFAM" id="SSF82866">
    <property type="entry name" value="Multidrug efflux transporter AcrB transmembrane domain"/>
    <property type="match status" value="2"/>
</dbReference>
<organism evidence="3 4">
    <name type="scientific">Bauldia litoralis</name>
    <dbReference type="NCBI Taxonomy" id="665467"/>
    <lineage>
        <taxon>Bacteria</taxon>
        <taxon>Pseudomonadati</taxon>
        <taxon>Pseudomonadota</taxon>
        <taxon>Alphaproteobacteria</taxon>
        <taxon>Hyphomicrobiales</taxon>
        <taxon>Kaistiaceae</taxon>
        <taxon>Bauldia</taxon>
    </lineage>
</organism>
<feature type="transmembrane region" description="Helical" evidence="2">
    <location>
        <begin position="358"/>
        <end position="377"/>
    </location>
</feature>
<dbReference type="RefSeq" id="WP_090876590.1">
    <property type="nucleotide sequence ID" value="NZ_FMXQ01000004.1"/>
</dbReference>
<feature type="transmembrane region" description="Helical" evidence="2">
    <location>
        <begin position="464"/>
        <end position="486"/>
    </location>
</feature>
<dbReference type="PANTHER" id="PTHR32063">
    <property type="match status" value="1"/>
</dbReference>
<feature type="transmembrane region" description="Helical" evidence="2">
    <location>
        <begin position="428"/>
        <end position="452"/>
    </location>
</feature>
<keyword evidence="4" id="KW-1185">Reference proteome</keyword>
<feature type="transmembrane region" description="Helical" evidence="2">
    <location>
        <begin position="869"/>
        <end position="891"/>
    </location>
</feature>
<feature type="transmembrane region" description="Helical" evidence="2">
    <location>
        <begin position="383"/>
        <end position="407"/>
    </location>
</feature>
<feature type="transmembrane region" description="Helical" evidence="2">
    <location>
        <begin position="515"/>
        <end position="533"/>
    </location>
</feature>
<keyword evidence="2" id="KW-0472">Membrane</keyword>
<dbReference type="PRINTS" id="PR00702">
    <property type="entry name" value="ACRIFLAVINRP"/>
</dbReference>
<evidence type="ECO:0000313" key="4">
    <source>
        <dbReference type="Proteomes" id="UP000199071"/>
    </source>
</evidence>
<dbReference type="PANTHER" id="PTHR32063:SF0">
    <property type="entry name" value="SWARMING MOTILITY PROTEIN SWRC"/>
    <property type="match status" value="1"/>
</dbReference>
<feature type="transmembrane region" description="Helical" evidence="2">
    <location>
        <begin position="332"/>
        <end position="351"/>
    </location>
</feature>
<dbReference type="Gene3D" id="3.30.70.1440">
    <property type="entry name" value="Multidrug efflux transporter AcrB pore domain"/>
    <property type="match status" value="1"/>
</dbReference>
<proteinExistence type="predicted"/>
<dbReference type="Gene3D" id="3.30.70.1430">
    <property type="entry name" value="Multidrug efflux transporter AcrB pore domain"/>
    <property type="match status" value="2"/>
</dbReference>
<accession>A0A1G6CD05</accession>
<dbReference type="OrthoDB" id="9798415at2"/>
<dbReference type="SUPFAM" id="SSF82714">
    <property type="entry name" value="Multidrug efflux transporter AcrB TolC docking domain, DN and DC subdomains"/>
    <property type="match status" value="2"/>
</dbReference>
<dbReference type="AlphaFoldDB" id="A0A1G6CD05"/>
<dbReference type="Gene3D" id="3.30.2090.10">
    <property type="entry name" value="Multidrug efflux transporter AcrB TolC docking domain, DN and DC subdomains"/>
    <property type="match status" value="2"/>
</dbReference>
<feature type="region of interest" description="Disordered" evidence="1">
    <location>
        <begin position="1029"/>
        <end position="1049"/>
    </location>
</feature>
<evidence type="ECO:0000313" key="3">
    <source>
        <dbReference type="EMBL" id="SDB30642.1"/>
    </source>
</evidence>
<keyword evidence="2" id="KW-0812">Transmembrane</keyword>
<dbReference type="GO" id="GO:0005886">
    <property type="term" value="C:plasma membrane"/>
    <property type="evidence" value="ECO:0007669"/>
    <property type="project" value="TreeGrafter"/>
</dbReference>
<protein>
    <submittedName>
        <fullName evidence="3">Multidrug efflux pump</fullName>
    </submittedName>
</protein>
<sequence length="1049" mass="112776">MRAIVEYAIDHARLTIAILLFLLLAGASAYVSIPKEAEPDVTIPIIYVQLSQAGISPEDSERLLVRPLESQLKTVSNVKEMKAAAFEGGGYVLLEFEAGFDSDVALQDIRAKVDDAKAELPSDADEPRVQEVNLSEQPVVLVSLAGDLSERSLNQIAHQAQDAIELIPSVLSADINGLRDEVIEIIAEPMLLDSYGVSLEDFAIAVARSNSLVAAGALEGPEGRFAVKVPALIETPDDVLNIPVAASTAATVTLGDVATVLPTFKDPTSITRVDGQPAVVISVAKRSGANLIETVDAVRTAIEPLKKNWPESLEVRFLQDKSKFIRQMLADLQNAVLTAVILVAVIILFSLGGRASIMIGIAVPFSFLVGVLGLYMAGLTMNIVVLFSLILAVGMLVDDSIIVSEFAERRMSEGMRPREAYAFAASRMTGPVVAATLTRIAAFSPLLFWPGIVGQFMGYMPLTLIATLSASLVAALIFTPTLGALIGKPQPLHEEKARREGPYLKTVRIAVRHPGLTLILAVAMLVGVIMAYGKYGSGVEFFPTVEPDTGQVLVHARGNTSLAEKNRLVRQVEARILDLDGLTTIYARVGSGQQGDENVTEDVIGTIQFEFVDWQERRPAAEIMEEARQRTADIPGIRVEVTTPPAGPPTGKAVQVQLSSVYPDALNEAARRVAGELAKYPEIRDLDDGLPLPGIDWQLEVDKAEAARYGVSVASVGSIVRLVTNGLTVTDYRPASSEDPVDIIVRVPEDRRTLNQIDDLYIETPAGSVPISNFVVRTPSRQVGVINRIDGKRIVTVTANVAEGVQSSAVQQQVKEMLDETDFEGLVTWKLAGEDEESQAAQEFLGNAFGVAIFLIFVVLLAQFNKLSSVFLILSAIIMSTIGVIIGLLVMGQPFGIVMTGIGIIALAGVVTNNNIVLIDTYDRLRREGVPTEEAIMRTARERARPVMLTAVTAILGVLPIAFAVNLDFVNREVTQGAPSAQWWVGLSTAIVFGLGFATILTLVVTPAALSFLAKIRRLYDRIFHRKKSATTPGGGVSPAHIRGPDHPA</sequence>
<dbReference type="Gene3D" id="1.20.1640.10">
    <property type="entry name" value="Multidrug efflux transporter AcrB transmembrane domain"/>
    <property type="match status" value="2"/>
</dbReference>
<feature type="transmembrane region" description="Helical" evidence="2">
    <location>
        <begin position="844"/>
        <end position="862"/>
    </location>
</feature>
<feature type="transmembrane region" description="Helical" evidence="2">
    <location>
        <begin position="987"/>
        <end position="1013"/>
    </location>
</feature>
<dbReference type="InterPro" id="IPR001036">
    <property type="entry name" value="Acrflvin-R"/>
</dbReference>
<name>A0A1G6CD05_9HYPH</name>
<feature type="transmembrane region" description="Helical" evidence="2">
    <location>
        <begin position="947"/>
        <end position="967"/>
    </location>
</feature>
<dbReference type="SUPFAM" id="SSF82693">
    <property type="entry name" value="Multidrug efflux transporter AcrB pore domain, PN1, PN2, PC1 and PC2 subdomains"/>
    <property type="match status" value="3"/>
</dbReference>
<evidence type="ECO:0000256" key="1">
    <source>
        <dbReference type="SAM" id="MobiDB-lite"/>
    </source>
</evidence>
<dbReference type="EMBL" id="FMXQ01000004">
    <property type="protein sequence ID" value="SDB30642.1"/>
    <property type="molecule type" value="Genomic_DNA"/>
</dbReference>
<dbReference type="InterPro" id="IPR027463">
    <property type="entry name" value="AcrB_DN_DC_subdom"/>
</dbReference>
<dbReference type="STRING" id="665467.SAMN02982931_02326"/>
<dbReference type="Proteomes" id="UP000199071">
    <property type="component" value="Unassembled WGS sequence"/>
</dbReference>
<keyword evidence="2" id="KW-1133">Transmembrane helix</keyword>
<reference evidence="3 4" key="1">
    <citation type="submission" date="2016-10" db="EMBL/GenBank/DDBJ databases">
        <authorList>
            <person name="de Groot N.N."/>
        </authorList>
    </citation>
    <scope>NUCLEOTIDE SEQUENCE [LARGE SCALE GENOMIC DNA]</scope>
    <source>
        <strain evidence="3 4">ATCC 35022</strain>
    </source>
</reference>
<dbReference type="GO" id="GO:0042910">
    <property type="term" value="F:xenobiotic transmembrane transporter activity"/>
    <property type="evidence" value="ECO:0007669"/>
    <property type="project" value="TreeGrafter"/>
</dbReference>
<dbReference type="Pfam" id="PF00873">
    <property type="entry name" value="ACR_tran"/>
    <property type="match status" value="1"/>
</dbReference>